<sequence length="143" mass="15627">MNTKLSIINPLATIPPPVTLVQAEQELREALDDPAAAVRVGLKETMMTVRKRAAHLVILFAQQPFQGLTLVLITSFLHQGVRYAILPPGTPIRKRLAKGRDRCLPISVAIVGPQGTAQKPPLDSGDDLVRVYQYPMKGKVGKK</sequence>
<protein>
    <submittedName>
        <fullName evidence="1">Uncharacterized protein</fullName>
    </submittedName>
</protein>
<name>A0A4Z1SWU3_GIAMU</name>
<evidence type="ECO:0000313" key="1">
    <source>
        <dbReference type="EMBL" id="TNJ30196.1"/>
    </source>
</evidence>
<dbReference type="VEuPathDB" id="GiardiaDB:GMRT_14263"/>
<proteinExistence type="predicted"/>
<keyword evidence="2" id="KW-1185">Reference proteome</keyword>
<dbReference type="EMBL" id="VDLU01000001">
    <property type="protein sequence ID" value="TNJ30196.1"/>
    <property type="molecule type" value="Genomic_DNA"/>
</dbReference>
<comment type="caution">
    <text evidence="1">The sequence shown here is derived from an EMBL/GenBank/DDBJ whole genome shotgun (WGS) entry which is preliminary data.</text>
</comment>
<organism evidence="1 2">
    <name type="scientific">Giardia muris</name>
    <dbReference type="NCBI Taxonomy" id="5742"/>
    <lineage>
        <taxon>Eukaryota</taxon>
        <taxon>Metamonada</taxon>
        <taxon>Diplomonadida</taxon>
        <taxon>Hexamitidae</taxon>
        <taxon>Giardiinae</taxon>
        <taxon>Giardia</taxon>
    </lineage>
</organism>
<gene>
    <name evidence="1" type="ORF">GMRT_14263</name>
</gene>
<accession>A0A4Z1SWU3</accession>
<dbReference type="AlphaFoldDB" id="A0A4Z1SWU3"/>
<evidence type="ECO:0000313" key="2">
    <source>
        <dbReference type="Proteomes" id="UP000315496"/>
    </source>
</evidence>
<dbReference type="Proteomes" id="UP000315496">
    <property type="component" value="Chromosome 1"/>
</dbReference>
<reference evidence="1 2" key="1">
    <citation type="submission" date="2019-05" db="EMBL/GenBank/DDBJ databases">
        <title>The compact genome of Giardia muris reveals important steps in the evolution of intestinal protozoan parasites.</title>
        <authorList>
            <person name="Xu F."/>
            <person name="Jimenez-Gonzalez A."/>
            <person name="Einarsson E."/>
            <person name="Astvaldsson A."/>
            <person name="Peirasmaki D."/>
            <person name="Eckmann L."/>
            <person name="Andersson J.O."/>
            <person name="Svard S.G."/>
            <person name="Jerlstrom-Hultqvist J."/>
        </authorList>
    </citation>
    <scope>NUCLEOTIDE SEQUENCE [LARGE SCALE GENOMIC DNA]</scope>
    <source>
        <strain evidence="1 2">Roberts-Thomson</strain>
    </source>
</reference>